<name>A0ABD2HTP9_9BILA</name>
<dbReference type="EC" id="3.5.1.6" evidence="6"/>
<evidence type="ECO:0000256" key="3">
    <source>
        <dbReference type="ARBA" id="ARBA00050540"/>
    </source>
</evidence>
<evidence type="ECO:0000256" key="8">
    <source>
        <dbReference type="ARBA" id="ARBA00075038"/>
    </source>
</evidence>
<dbReference type="InterPro" id="IPR036526">
    <property type="entry name" value="C-N_Hydrolase_sf"/>
</dbReference>
<evidence type="ECO:0000313" key="11">
    <source>
        <dbReference type="Proteomes" id="UP001620626"/>
    </source>
</evidence>
<accession>A0ABD2HTP9</accession>
<evidence type="ECO:0000256" key="1">
    <source>
        <dbReference type="ARBA" id="ARBA00004668"/>
    </source>
</evidence>
<dbReference type="GO" id="GO:0003837">
    <property type="term" value="F:beta-ureidopropionase activity"/>
    <property type="evidence" value="ECO:0007669"/>
    <property type="project" value="UniProtKB-EC"/>
</dbReference>
<comment type="similarity">
    <text evidence="5">Belongs to the carbon-nitrogen hydrolase superfamily. BUP family.</text>
</comment>
<evidence type="ECO:0000259" key="9">
    <source>
        <dbReference type="PROSITE" id="PS50263"/>
    </source>
</evidence>
<keyword evidence="11" id="KW-1185">Reference proteome</keyword>
<reference evidence="10 11" key="1">
    <citation type="submission" date="2024-10" db="EMBL/GenBank/DDBJ databases">
        <authorList>
            <person name="Kim D."/>
        </authorList>
    </citation>
    <scope>NUCLEOTIDE SEQUENCE [LARGE SCALE GENOMIC DNA]</scope>
    <source>
        <strain evidence="10">BH-2024</strain>
    </source>
</reference>
<proteinExistence type="inferred from homology"/>
<dbReference type="PANTHER" id="PTHR43674">
    <property type="entry name" value="NITRILASE C965.09-RELATED"/>
    <property type="match status" value="1"/>
</dbReference>
<evidence type="ECO:0000256" key="4">
    <source>
        <dbReference type="ARBA" id="ARBA00050552"/>
    </source>
</evidence>
<comment type="pathway">
    <text evidence="1">Amino-acid biosynthesis; beta-alanine biosynthesis.</text>
</comment>
<sequence>MAEENANQSEGLDFFLNRSGWTDAQLEEVIRLLYGKRLQQLSIAQRFLDSAQEANFELKGFQMVAQEEQCRRPRKVRVAAIQNKIVLSTSAPVQAQRDALHQRVGKMIDAAARAGAQIVCLQEAWTMPFAFCTRERLPWTEFGESAEDGATTKFLSELAKRLGVVIISPILERDIHKDDLLWNTAVIISQTGAVIGKTRKNHIPRVGDFNESTYYMESTLGHPVFETAFGAKIAVNICYGRHHPQNWMMYALNGADIIFNPSATVSGLSEALWPIEARNAAIANHVFTVAINRVGTESFPNEFTSGNGRAAHKDFGHFYGSSYVTAPDGSRTPGLSRTREGVLIAELDLNLCRQTKDSWGFRMTQRLEMYAKSLSAAAASEYRPNVVKEK</sequence>
<evidence type="ECO:0000256" key="6">
    <source>
        <dbReference type="ARBA" id="ARBA00066985"/>
    </source>
</evidence>
<evidence type="ECO:0000256" key="5">
    <source>
        <dbReference type="ARBA" id="ARBA00061249"/>
    </source>
</evidence>
<keyword evidence="2" id="KW-0378">Hydrolase</keyword>
<dbReference type="InterPro" id="IPR050345">
    <property type="entry name" value="Aliph_Amidase/BUP"/>
</dbReference>
<dbReference type="Pfam" id="PF00795">
    <property type="entry name" value="CN_hydrolase"/>
    <property type="match status" value="1"/>
</dbReference>
<dbReference type="PROSITE" id="PS50263">
    <property type="entry name" value="CN_HYDROLASE"/>
    <property type="match status" value="1"/>
</dbReference>
<dbReference type="InterPro" id="IPR003010">
    <property type="entry name" value="C-N_Hydrolase"/>
</dbReference>
<dbReference type="AlphaFoldDB" id="A0ABD2HTP9"/>
<evidence type="ECO:0000313" key="10">
    <source>
        <dbReference type="EMBL" id="KAL3068065.1"/>
    </source>
</evidence>
<evidence type="ECO:0000256" key="7">
    <source>
        <dbReference type="ARBA" id="ARBA00074804"/>
    </source>
</evidence>
<dbReference type="Gene3D" id="3.60.110.10">
    <property type="entry name" value="Carbon-nitrogen hydrolase"/>
    <property type="match status" value="1"/>
</dbReference>
<dbReference type="EMBL" id="JBICBT010001409">
    <property type="protein sequence ID" value="KAL3068065.1"/>
    <property type="molecule type" value="Genomic_DNA"/>
</dbReference>
<protein>
    <recommendedName>
        <fullName evidence="7">Beta-ureidopropionase</fullName>
        <ecNumber evidence="6">3.5.1.6</ecNumber>
    </recommendedName>
    <alternativeName>
        <fullName evidence="8">N-carbamoyl-beta-alanine amidohydrolase</fullName>
    </alternativeName>
</protein>
<dbReference type="PANTHER" id="PTHR43674:SF2">
    <property type="entry name" value="BETA-UREIDOPROPIONASE"/>
    <property type="match status" value="1"/>
</dbReference>
<feature type="domain" description="CN hydrolase" evidence="9">
    <location>
        <begin position="76"/>
        <end position="349"/>
    </location>
</feature>
<gene>
    <name evidence="10" type="ORF">niasHT_038055</name>
</gene>
<comment type="catalytic activity">
    <reaction evidence="4">
        <text>3-(carbamoylamino)-2-methylpropanoate + H2O + 2 H(+) = (R)-3-amino-2-methylpropanoate + NH4(+) + CO2</text>
        <dbReference type="Rhea" id="RHEA:37339"/>
        <dbReference type="ChEBI" id="CHEBI:15377"/>
        <dbReference type="ChEBI" id="CHEBI:15378"/>
        <dbReference type="ChEBI" id="CHEBI:16526"/>
        <dbReference type="ChEBI" id="CHEBI:28938"/>
        <dbReference type="ChEBI" id="CHEBI:57731"/>
        <dbReference type="ChEBI" id="CHEBI:74414"/>
        <dbReference type="EC" id="3.5.1.6"/>
    </reaction>
</comment>
<comment type="caution">
    <text evidence="10">The sequence shown here is derived from an EMBL/GenBank/DDBJ whole genome shotgun (WGS) entry which is preliminary data.</text>
</comment>
<comment type="catalytic activity">
    <reaction evidence="3">
        <text>3-(carbamoylamino)propanoate + H2O + 2 H(+) = beta-alanine + NH4(+) + CO2</text>
        <dbReference type="Rhea" id="RHEA:11184"/>
        <dbReference type="ChEBI" id="CHEBI:11892"/>
        <dbReference type="ChEBI" id="CHEBI:15377"/>
        <dbReference type="ChEBI" id="CHEBI:15378"/>
        <dbReference type="ChEBI" id="CHEBI:16526"/>
        <dbReference type="ChEBI" id="CHEBI:28938"/>
        <dbReference type="ChEBI" id="CHEBI:57966"/>
        <dbReference type="EC" id="3.5.1.6"/>
    </reaction>
</comment>
<evidence type="ECO:0000256" key="2">
    <source>
        <dbReference type="ARBA" id="ARBA00022801"/>
    </source>
</evidence>
<organism evidence="10 11">
    <name type="scientific">Heterodera trifolii</name>
    <dbReference type="NCBI Taxonomy" id="157864"/>
    <lineage>
        <taxon>Eukaryota</taxon>
        <taxon>Metazoa</taxon>
        <taxon>Ecdysozoa</taxon>
        <taxon>Nematoda</taxon>
        <taxon>Chromadorea</taxon>
        <taxon>Rhabditida</taxon>
        <taxon>Tylenchina</taxon>
        <taxon>Tylenchomorpha</taxon>
        <taxon>Tylenchoidea</taxon>
        <taxon>Heteroderidae</taxon>
        <taxon>Heteroderinae</taxon>
        <taxon>Heterodera</taxon>
    </lineage>
</organism>
<dbReference type="SUPFAM" id="SSF56317">
    <property type="entry name" value="Carbon-nitrogen hydrolase"/>
    <property type="match status" value="1"/>
</dbReference>
<dbReference type="FunFam" id="3.60.110.10:FF:000008">
    <property type="entry name" value="Beta-alanine synthase"/>
    <property type="match status" value="1"/>
</dbReference>
<dbReference type="Proteomes" id="UP001620626">
    <property type="component" value="Unassembled WGS sequence"/>
</dbReference>